<dbReference type="KEGG" id="paln:B0W48_13725"/>
<proteinExistence type="predicted"/>
<evidence type="ECO:0000313" key="1">
    <source>
        <dbReference type="EMBL" id="AQQ00774.1"/>
    </source>
</evidence>
<reference evidence="1 2" key="1">
    <citation type="submission" date="2017-02" db="EMBL/GenBank/DDBJ databases">
        <title>Complete genome sequence of the cold-active Pseudoalteromonas aliena strain EH1 isolated from Arctic seawater.</title>
        <authorList>
            <person name="Kim E."/>
            <person name="Heo E."/>
            <person name="Kim H."/>
            <person name="Kim D."/>
        </authorList>
    </citation>
    <scope>NUCLEOTIDE SEQUENCE [LARGE SCALE GENOMIC DNA]</scope>
    <source>
        <strain evidence="1 2">EH1</strain>
    </source>
</reference>
<evidence type="ECO:0000313" key="2">
    <source>
        <dbReference type="Proteomes" id="UP000188243"/>
    </source>
</evidence>
<accession>A0A1Q2H085</accession>
<sequence length="59" mass="6687">MDANLLIEELVEIKNKRESLENARATGPCNCEMHKEIKTREFGGGIHYVYQCNQCGVDS</sequence>
<dbReference type="RefSeq" id="WP_077537452.1">
    <property type="nucleotide sequence ID" value="NZ_CP019628.1"/>
</dbReference>
<gene>
    <name evidence="1" type="ORF">B0W48_13725</name>
</gene>
<organism evidence="1 2">
    <name type="scientific">Pseudoalteromonas aliena</name>
    <dbReference type="NCBI Taxonomy" id="247523"/>
    <lineage>
        <taxon>Bacteria</taxon>
        <taxon>Pseudomonadati</taxon>
        <taxon>Pseudomonadota</taxon>
        <taxon>Gammaproteobacteria</taxon>
        <taxon>Alteromonadales</taxon>
        <taxon>Pseudoalteromonadaceae</taxon>
        <taxon>Pseudoalteromonas</taxon>
    </lineage>
</organism>
<protein>
    <submittedName>
        <fullName evidence="1">Uncharacterized protein</fullName>
    </submittedName>
</protein>
<dbReference type="Proteomes" id="UP000188243">
    <property type="component" value="Chromosome"/>
</dbReference>
<name>A0A1Q2H085_9GAMM</name>
<dbReference type="AlphaFoldDB" id="A0A1Q2H085"/>
<dbReference type="EMBL" id="CP019628">
    <property type="protein sequence ID" value="AQQ00774.1"/>
    <property type="molecule type" value="Genomic_DNA"/>
</dbReference>